<organism evidence="1 2">
    <name type="scientific">Streptomyces graminofaciens</name>
    <dbReference type="NCBI Taxonomy" id="68212"/>
    <lineage>
        <taxon>Bacteria</taxon>
        <taxon>Bacillati</taxon>
        <taxon>Actinomycetota</taxon>
        <taxon>Actinomycetes</taxon>
        <taxon>Kitasatosporales</taxon>
        <taxon>Streptomycetaceae</taxon>
        <taxon>Streptomyces</taxon>
    </lineage>
</organism>
<reference evidence="1 2" key="1">
    <citation type="journal article" date="2010" name="ChemBioChem">
        <title>Cloning and characterization of the biosynthetic gene cluster of 16-membered macrolide antibiotic FD-891: involvement of a dual functional cytochrome P450 monooxygenase catalyzing epoxidation and hydroxylation.</title>
        <authorList>
            <person name="Kudo F."/>
            <person name="Motegi A."/>
            <person name="Mizoue K."/>
            <person name="Eguchi T."/>
        </authorList>
    </citation>
    <scope>NUCLEOTIDE SEQUENCE [LARGE SCALE GENOMIC DNA]</scope>
    <source>
        <strain evidence="1 2">A-8890</strain>
    </source>
</reference>
<dbReference type="EMBL" id="AP018448">
    <property type="protein sequence ID" value="BBC34263.1"/>
    <property type="molecule type" value="Genomic_DNA"/>
</dbReference>
<evidence type="ECO:0000313" key="2">
    <source>
        <dbReference type="Proteomes" id="UP001321542"/>
    </source>
</evidence>
<gene>
    <name evidence="1" type="ORF">SGFS_055570</name>
</gene>
<proteinExistence type="predicted"/>
<name>A0ABN5VMA6_9ACTN</name>
<reference evidence="1 2" key="2">
    <citation type="journal article" date="2023" name="ChemBioChem">
        <title>Acyltransferase Domain Exchange between Two Independent Type I Polyketide Synthases in the Same Producer Strain of Macrolide Antibiotics.</title>
        <authorList>
            <person name="Kudo F."/>
            <person name="Kishikawa K."/>
            <person name="Tsuboi K."/>
            <person name="Kido T."/>
            <person name="Usui T."/>
            <person name="Hashimoto J."/>
            <person name="Shin-Ya K."/>
            <person name="Miyanaga A."/>
            <person name="Eguchi T."/>
        </authorList>
    </citation>
    <scope>NUCLEOTIDE SEQUENCE [LARGE SCALE GENOMIC DNA]</scope>
    <source>
        <strain evidence="1 2">A-8890</strain>
    </source>
</reference>
<sequence>MGRGRGRSLVVPPTEEAVEQLKAALRDVGVILPSLGVDPVTAASHMPDPLVQLGRCNVRVAAQLIAVLRRAAAVETVEEET</sequence>
<accession>A0ABN5VMA6</accession>
<evidence type="ECO:0000313" key="1">
    <source>
        <dbReference type="EMBL" id="BBC34263.1"/>
    </source>
</evidence>
<protein>
    <submittedName>
        <fullName evidence="1">Uncharacterized protein</fullName>
    </submittedName>
</protein>
<dbReference type="Proteomes" id="UP001321542">
    <property type="component" value="Chromosome"/>
</dbReference>
<keyword evidence="2" id="KW-1185">Reference proteome</keyword>